<evidence type="ECO:0000313" key="7">
    <source>
        <dbReference type="Proteomes" id="UP000001055"/>
    </source>
</evidence>
<dbReference type="AlphaFoldDB" id="Q0UPV9"/>
<dbReference type="GO" id="GO:0006508">
    <property type="term" value="P:proteolysis"/>
    <property type="evidence" value="ECO:0007669"/>
    <property type="project" value="UniProtKB-KW"/>
</dbReference>
<dbReference type="InParanoid" id="Q0UPV9"/>
<reference evidence="7" key="1">
    <citation type="journal article" date="2007" name="Plant Cell">
        <title>Dothideomycete-plant interactions illuminated by genome sequencing and EST analysis of the wheat pathogen Stagonospora nodorum.</title>
        <authorList>
            <person name="Hane J.K."/>
            <person name="Lowe R.G."/>
            <person name="Solomon P.S."/>
            <person name="Tan K.C."/>
            <person name="Schoch C.L."/>
            <person name="Spatafora J.W."/>
            <person name="Crous P.W."/>
            <person name="Kodira C."/>
            <person name="Birren B.W."/>
            <person name="Galagan J.E."/>
            <person name="Torriani S.F."/>
            <person name="McDonald B.A."/>
            <person name="Oliver R.P."/>
        </authorList>
    </citation>
    <scope>NUCLEOTIDE SEQUENCE [LARGE SCALE GENOMIC DNA]</scope>
    <source>
        <strain evidence="7">SN15 / ATCC MYA-4574 / FGSC 10173</strain>
    </source>
</reference>
<gene>
    <name evidence="6" type="ORF">SNOG_06205</name>
</gene>
<evidence type="ECO:0000256" key="1">
    <source>
        <dbReference type="ARBA" id="ARBA00009431"/>
    </source>
</evidence>
<name>Q0UPV9_PHANO</name>
<keyword evidence="4" id="KW-0378">Hydrolase</keyword>
<evidence type="ECO:0000313" key="6">
    <source>
        <dbReference type="EMBL" id="EAT86036.1"/>
    </source>
</evidence>
<evidence type="ECO:0000256" key="3">
    <source>
        <dbReference type="ARBA" id="ARBA00022670"/>
    </source>
</evidence>
<dbReference type="KEGG" id="pno:SNOG_06205"/>
<comment type="similarity">
    <text evidence="1">Belongs to the peptidase S10 family.</text>
</comment>
<dbReference type="GeneID" id="5973467"/>
<organism evidence="6 7">
    <name type="scientific">Phaeosphaeria nodorum (strain SN15 / ATCC MYA-4574 / FGSC 10173)</name>
    <name type="common">Glume blotch fungus</name>
    <name type="synonym">Parastagonospora nodorum</name>
    <dbReference type="NCBI Taxonomy" id="321614"/>
    <lineage>
        <taxon>Eukaryota</taxon>
        <taxon>Fungi</taxon>
        <taxon>Dikarya</taxon>
        <taxon>Ascomycota</taxon>
        <taxon>Pezizomycotina</taxon>
        <taxon>Dothideomycetes</taxon>
        <taxon>Pleosporomycetidae</taxon>
        <taxon>Pleosporales</taxon>
        <taxon>Pleosporineae</taxon>
        <taxon>Phaeosphaeriaceae</taxon>
        <taxon>Parastagonospora</taxon>
    </lineage>
</organism>
<evidence type="ECO:0000256" key="5">
    <source>
        <dbReference type="ARBA" id="ARBA00023180"/>
    </source>
</evidence>
<keyword evidence="5" id="KW-0325">Glycoprotein</keyword>
<dbReference type="VEuPathDB" id="FungiDB:JI435_436450"/>
<dbReference type="SUPFAM" id="SSF53474">
    <property type="entry name" value="alpha/beta-Hydrolases"/>
    <property type="match status" value="1"/>
</dbReference>
<protein>
    <submittedName>
        <fullName evidence="6">Uncharacterized protein</fullName>
    </submittedName>
</protein>
<evidence type="ECO:0000256" key="2">
    <source>
        <dbReference type="ARBA" id="ARBA00022645"/>
    </source>
</evidence>
<keyword evidence="3" id="KW-0645">Protease</keyword>
<dbReference type="Proteomes" id="UP000001055">
    <property type="component" value="Unassembled WGS sequence"/>
</dbReference>
<dbReference type="EMBL" id="CH445333">
    <property type="protein sequence ID" value="EAT86036.1"/>
    <property type="molecule type" value="Genomic_DNA"/>
</dbReference>
<dbReference type="Pfam" id="PF00450">
    <property type="entry name" value="Peptidase_S10"/>
    <property type="match status" value="1"/>
</dbReference>
<proteinExistence type="inferred from homology"/>
<dbReference type="InterPro" id="IPR029058">
    <property type="entry name" value="AB_hydrolase_fold"/>
</dbReference>
<sequence length="195" mass="21617">MSALTSYIDDGCRYMLVQCRNSTRSFDPEGADTDEKTNELCANAYQICYTIVDFAMVKLDRSIYNIRVKPEYSVNAAYVEYLNSDDIMRSTSAQVHYTTGSEAVMRAFDSYGGEVHGTQLKSLASLLARGIRVALIHGDADIICNWYGGENASLELAELMPGYRDIFPIAGYADIMVINSYIGGHVCQYGNLSFS</sequence>
<keyword evidence="2" id="KW-0121">Carboxypeptidase</keyword>
<dbReference type="RefSeq" id="XP_001796588.1">
    <property type="nucleotide sequence ID" value="XM_001796536.1"/>
</dbReference>
<evidence type="ECO:0000256" key="4">
    <source>
        <dbReference type="ARBA" id="ARBA00022801"/>
    </source>
</evidence>
<accession>Q0UPV9</accession>
<dbReference type="GO" id="GO:0004185">
    <property type="term" value="F:serine-type carboxypeptidase activity"/>
    <property type="evidence" value="ECO:0007669"/>
    <property type="project" value="InterPro"/>
</dbReference>
<dbReference type="Gene3D" id="3.40.50.1820">
    <property type="entry name" value="alpha/beta hydrolase"/>
    <property type="match status" value="1"/>
</dbReference>
<dbReference type="OMA" id="SEYCLEY"/>
<dbReference type="InterPro" id="IPR001563">
    <property type="entry name" value="Peptidase_S10"/>
</dbReference>